<proteinExistence type="predicted"/>
<feature type="compositionally biased region" description="Basic and acidic residues" evidence="1">
    <location>
        <begin position="23"/>
        <end position="35"/>
    </location>
</feature>
<feature type="compositionally biased region" description="Polar residues" evidence="1">
    <location>
        <begin position="9"/>
        <end position="22"/>
    </location>
</feature>
<dbReference type="AlphaFoldDB" id="A0A2K1IKC3"/>
<name>A0A2K1IKC3_PHYPA</name>
<sequence length="136" mass="15218">MVPLKMTAPNLQLENVPATHTHTQLEKQGEGERRRGGGGGGGSRHVQALRNAQRQIDVTKPPPRLRPRDTTTTTTFTANSEHEATQNSTAPATRGGWRDERRSDEEDVKQSERGTKQVMKKKQWKNENHAQTKSKA</sequence>
<dbReference type="Gramene" id="Pp3c23_21798V3.1">
    <property type="protein sequence ID" value="PAC:32948743.CDS.1"/>
    <property type="gene ID" value="Pp3c23_21798"/>
</dbReference>
<dbReference type="InParanoid" id="A0A2K1IKC3"/>
<accession>A0A2K1IKC3</accession>
<keyword evidence="4" id="KW-1185">Reference proteome</keyword>
<feature type="compositionally biased region" description="Basic and acidic residues" evidence="1">
    <location>
        <begin position="96"/>
        <end position="115"/>
    </location>
</feature>
<feature type="region of interest" description="Disordered" evidence="1">
    <location>
        <begin position="1"/>
        <end position="136"/>
    </location>
</feature>
<dbReference type="EnsemblPlants" id="Pp3c23_21798V3.1">
    <property type="protein sequence ID" value="PAC:32948743.CDS.1"/>
    <property type="gene ID" value="Pp3c23_21798"/>
</dbReference>
<dbReference type="EMBL" id="ABEU02000023">
    <property type="protein sequence ID" value="PNR29713.1"/>
    <property type="molecule type" value="Genomic_DNA"/>
</dbReference>
<evidence type="ECO:0000313" key="4">
    <source>
        <dbReference type="Proteomes" id="UP000006727"/>
    </source>
</evidence>
<dbReference type="Proteomes" id="UP000006727">
    <property type="component" value="Chromosome 23"/>
</dbReference>
<protein>
    <submittedName>
        <fullName evidence="2 3">Uncharacterized protein</fullName>
    </submittedName>
</protein>
<reference evidence="2 4" key="1">
    <citation type="journal article" date="2008" name="Science">
        <title>The Physcomitrella genome reveals evolutionary insights into the conquest of land by plants.</title>
        <authorList>
            <person name="Rensing S."/>
            <person name="Lang D."/>
            <person name="Zimmer A."/>
            <person name="Terry A."/>
            <person name="Salamov A."/>
            <person name="Shapiro H."/>
            <person name="Nishiyama T."/>
            <person name="Perroud P.-F."/>
            <person name="Lindquist E."/>
            <person name="Kamisugi Y."/>
            <person name="Tanahashi T."/>
            <person name="Sakakibara K."/>
            <person name="Fujita T."/>
            <person name="Oishi K."/>
            <person name="Shin-I T."/>
            <person name="Kuroki Y."/>
            <person name="Toyoda A."/>
            <person name="Suzuki Y."/>
            <person name="Hashimoto A."/>
            <person name="Yamaguchi K."/>
            <person name="Sugano A."/>
            <person name="Kohara Y."/>
            <person name="Fujiyama A."/>
            <person name="Anterola A."/>
            <person name="Aoki S."/>
            <person name="Ashton N."/>
            <person name="Barbazuk W.B."/>
            <person name="Barker E."/>
            <person name="Bennetzen J."/>
            <person name="Bezanilla M."/>
            <person name="Blankenship R."/>
            <person name="Cho S.H."/>
            <person name="Dutcher S."/>
            <person name="Estelle M."/>
            <person name="Fawcett J.A."/>
            <person name="Gundlach H."/>
            <person name="Hanada K."/>
            <person name="Heyl A."/>
            <person name="Hicks K.A."/>
            <person name="Hugh J."/>
            <person name="Lohr M."/>
            <person name="Mayer K."/>
            <person name="Melkozernov A."/>
            <person name="Murata T."/>
            <person name="Nelson D."/>
            <person name="Pils B."/>
            <person name="Prigge M."/>
            <person name="Reiss B."/>
            <person name="Renner T."/>
            <person name="Rombauts S."/>
            <person name="Rushton P."/>
            <person name="Sanderfoot A."/>
            <person name="Schween G."/>
            <person name="Shiu S.-H."/>
            <person name="Stueber K."/>
            <person name="Theodoulou F.L."/>
            <person name="Tu H."/>
            <person name="Van de Peer Y."/>
            <person name="Verrier P.J."/>
            <person name="Waters E."/>
            <person name="Wood A."/>
            <person name="Yang L."/>
            <person name="Cove D."/>
            <person name="Cuming A."/>
            <person name="Hasebe M."/>
            <person name="Lucas S."/>
            <person name="Mishler D.B."/>
            <person name="Reski R."/>
            <person name="Grigoriev I."/>
            <person name="Quatrano R.S."/>
            <person name="Boore J.L."/>
        </authorList>
    </citation>
    <scope>NUCLEOTIDE SEQUENCE [LARGE SCALE GENOMIC DNA]</scope>
    <source>
        <strain evidence="3 4">cv. Gransden 2004</strain>
    </source>
</reference>
<reference evidence="3" key="3">
    <citation type="submission" date="2020-12" db="UniProtKB">
        <authorList>
            <consortium name="EnsemblPlants"/>
        </authorList>
    </citation>
    <scope>IDENTIFICATION</scope>
</reference>
<evidence type="ECO:0000313" key="3">
    <source>
        <dbReference type="EnsemblPlants" id="PAC:32948743.CDS.1"/>
    </source>
</evidence>
<evidence type="ECO:0000313" key="2">
    <source>
        <dbReference type="EMBL" id="PNR29713.1"/>
    </source>
</evidence>
<reference evidence="2 4" key="2">
    <citation type="journal article" date="2018" name="Plant J.">
        <title>The Physcomitrella patens chromosome-scale assembly reveals moss genome structure and evolution.</title>
        <authorList>
            <person name="Lang D."/>
            <person name="Ullrich K.K."/>
            <person name="Murat F."/>
            <person name="Fuchs J."/>
            <person name="Jenkins J."/>
            <person name="Haas F.B."/>
            <person name="Piednoel M."/>
            <person name="Gundlach H."/>
            <person name="Van Bel M."/>
            <person name="Meyberg R."/>
            <person name="Vives C."/>
            <person name="Morata J."/>
            <person name="Symeonidi A."/>
            <person name="Hiss M."/>
            <person name="Muchero W."/>
            <person name="Kamisugi Y."/>
            <person name="Saleh O."/>
            <person name="Blanc G."/>
            <person name="Decker E.L."/>
            <person name="van Gessel N."/>
            <person name="Grimwood J."/>
            <person name="Hayes R.D."/>
            <person name="Graham S.W."/>
            <person name="Gunter L.E."/>
            <person name="McDaniel S.F."/>
            <person name="Hoernstein S.N.W."/>
            <person name="Larsson A."/>
            <person name="Li F.W."/>
            <person name="Perroud P.F."/>
            <person name="Phillips J."/>
            <person name="Ranjan P."/>
            <person name="Rokshar D.S."/>
            <person name="Rothfels C.J."/>
            <person name="Schneider L."/>
            <person name="Shu S."/>
            <person name="Stevenson D.W."/>
            <person name="Thummler F."/>
            <person name="Tillich M."/>
            <person name="Villarreal Aguilar J.C."/>
            <person name="Widiez T."/>
            <person name="Wong G.K."/>
            <person name="Wymore A."/>
            <person name="Zhang Y."/>
            <person name="Zimmer A.D."/>
            <person name="Quatrano R.S."/>
            <person name="Mayer K.F.X."/>
            <person name="Goodstein D."/>
            <person name="Casacuberta J.M."/>
            <person name="Vandepoele K."/>
            <person name="Reski R."/>
            <person name="Cuming A.C."/>
            <person name="Tuskan G.A."/>
            <person name="Maumus F."/>
            <person name="Salse J."/>
            <person name="Schmutz J."/>
            <person name="Rensing S.A."/>
        </authorList>
    </citation>
    <scope>NUCLEOTIDE SEQUENCE [LARGE SCALE GENOMIC DNA]</scope>
    <source>
        <strain evidence="3 4">cv. Gransden 2004</strain>
    </source>
</reference>
<organism evidence="2">
    <name type="scientific">Physcomitrium patens</name>
    <name type="common">Spreading-leaved earth moss</name>
    <name type="synonym">Physcomitrella patens</name>
    <dbReference type="NCBI Taxonomy" id="3218"/>
    <lineage>
        <taxon>Eukaryota</taxon>
        <taxon>Viridiplantae</taxon>
        <taxon>Streptophyta</taxon>
        <taxon>Embryophyta</taxon>
        <taxon>Bryophyta</taxon>
        <taxon>Bryophytina</taxon>
        <taxon>Bryopsida</taxon>
        <taxon>Funariidae</taxon>
        <taxon>Funariales</taxon>
        <taxon>Funariaceae</taxon>
        <taxon>Physcomitrium</taxon>
    </lineage>
</organism>
<gene>
    <name evidence="2" type="ORF">PHYPA_028407</name>
</gene>
<evidence type="ECO:0000256" key="1">
    <source>
        <dbReference type="SAM" id="MobiDB-lite"/>
    </source>
</evidence>